<dbReference type="EMBL" id="AQFT01000091">
    <property type="protein sequence ID" value="EMZ25077.1"/>
    <property type="molecule type" value="Genomic_DNA"/>
</dbReference>
<dbReference type="HOGENOM" id="CLU_000604_1_2_9"/>
<accession>N2A6V6</accession>
<dbReference type="PANTHER" id="PTHR43335:SF8">
    <property type="entry name" value="ABC TRANSPORTER, ATP-BINDING PROTEIN"/>
    <property type="match status" value="1"/>
</dbReference>
<dbReference type="OrthoDB" id="9809205at2"/>
<gene>
    <name evidence="3" type="ORF">C823_02967</name>
</gene>
<dbReference type="InterPro" id="IPR027417">
    <property type="entry name" value="P-loop_NTPase"/>
</dbReference>
<proteinExistence type="inferred from homology"/>
<evidence type="ECO:0000313" key="4">
    <source>
        <dbReference type="Proteomes" id="UP000012589"/>
    </source>
</evidence>
<evidence type="ECO:0008006" key="5">
    <source>
        <dbReference type="Google" id="ProtNLM"/>
    </source>
</evidence>
<keyword evidence="4" id="KW-1185">Reference proteome</keyword>
<evidence type="ECO:0000313" key="3">
    <source>
        <dbReference type="EMBL" id="EMZ25077.1"/>
    </source>
</evidence>
<dbReference type="SUPFAM" id="SSF52540">
    <property type="entry name" value="P-loop containing nucleoside triphosphate hydrolases"/>
    <property type="match status" value="1"/>
</dbReference>
<comment type="similarity">
    <text evidence="1">Belongs to the ABC transporter superfamily.</text>
</comment>
<dbReference type="AlphaFoldDB" id="N2A6V6"/>
<evidence type="ECO:0000256" key="2">
    <source>
        <dbReference type="ARBA" id="ARBA00022448"/>
    </source>
</evidence>
<keyword evidence="2" id="KW-0813">Transport</keyword>
<dbReference type="PATRIC" id="fig|1235802.3.peg.3132"/>
<reference evidence="3 4" key="1">
    <citation type="journal article" date="2014" name="Genome Announc.">
        <title>Draft genome sequences of the altered schaedler flora, a defined bacterial community from gnotobiotic mice.</title>
        <authorList>
            <person name="Wannemuehler M.J."/>
            <person name="Overstreet A.M."/>
            <person name="Ward D.V."/>
            <person name="Phillips G.J."/>
        </authorList>
    </citation>
    <scope>NUCLEOTIDE SEQUENCE [LARGE SCALE GENOMIC DNA]</scope>
    <source>
        <strain evidence="3 4">ASF492</strain>
    </source>
</reference>
<sequence>MRNLLLHLNREKQITILISSHILGELSKIATHYGIIRNGCLIQEFDTKELEQRCRRCLKLIVDQPHQAAGILERTLHIQNYDVPQPDMLRLFEGLEHSAQINQVLIQNDISLHEIYLTGQDLEGYFMELLGDTPEHV</sequence>
<protein>
    <recommendedName>
        <fullName evidence="5">Antibiotic transport system ATP-binding protein</fullName>
    </recommendedName>
</protein>
<name>N2A6V6_9FIRM</name>
<dbReference type="eggNOG" id="COG1131">
    <property type="taxonomic scope" value="Bacteria"/>
</dbReference>
<dbReference type="Proteomes" id="UP000012589">
    <property type="component" value="Unassembled WGS sequence"/>
</dbReference>
<evidence type="ECO:0000256" key="1">
    <source>
        <dbReference type="ARBA" id="ARBA00005417"/>
    </source>
</evidence>
<comment type="caution">
    <text evidence="3">The sequence shown here is derived from an EMBL/GenBank/DDBJ whole genome shotgun (WGS) entry which is preliminary data.</text>
</comment>
<dbReference type="STRING" id="1235802.C823_02967"/>
<organism evidence="3 4">
    <name type="scientific">Eubacterium plexicaudatum ASF492</name>
    <dbReference type="NCBI Taxonomy" id="1235802"/>
    <lineage>
        <taxon>Bacteria</taxon>
        <taxon>Bacillati</taxon>
        <taxon>Bacillota</taxon>
        <taxon>Clostridia</taxon>
        <taxon>Eubacteriales</taxon>
        <taxon>Eubacteriaceae</taxon>
        <taxon>Eubacterium</taxon>
    </lineage>
</organism>
<dbReference type="PANTHER" id="PTHR43335">
    <property type="entry name" value="ABC TRANSPORTER, ATP-BINDING PROTEIN"/>
    <property type="match status" value="1"/>
</dbReference>